<evidence type="ECO:0000256" key="8">
    <source>
        <dbReference type="ARBA" id="ARBA00022598"/>
    </source>
</evidence>
<gene>
    <name evidence="19" type="primary">metG_14</name>
    <name evidence="19" type="ORF">SDC9_30233</name>
</gene>
<dbReference type="PANTHER" id="PTHR45765">
    <property type="entry name" value="METHIONINE--TRNA LIGASE"/>
    <property type="match status" value="1"/>
</dbReference>
<protein>
    <recommendedName>
        <fullName evidence="5">Methionine--tRNA ligase</fullName>
        <ecNumber evidence="4">6.1.1.10</ecNumber>
    </recommendedName>
    <alternativeName>
        <fullName evidence="16">Methionyl-tRNA synthetase</fullName>
    </alternativeName>
</protein>
<dbReference type="NCBIfam" id="TIGR00399">
    <property type="entry name" value="metG_C_term"/>
    <property type="match status" value="1"/>
</dbReference>
<dbReference type="Pfam" id="PF01588">
    <property type="entry name" value="tRNA_bind"/>
    <property type="match status" value="1"/>
</dbReference>
<organism evidence="19">
    <name type="scientific">bioreactor metagenome</name>
    <dbReference type="NCBI Taxonomy" id="1076179"/>
    <lineage>
        <taxon>unclassified sequences</taxon>
        <taxon>metagenomes</taxon>
        <taxon>ecological metagenomes</taxon>
    </lineage>
</organism>
<dbReference type="GO" id="GO:0005829">
    <property type="term" value="C:cytosol"/>
    <property type="evidence" value="ECO:0007669"/>
    <property type="project" value="TreeGrafter"/>
</dbReference>
<name>A0A644UYW0_9ZZZZ</name>
<dbReference type="SUPFAM" id="SSF57770">
    <property type="entry name" value="Methionyl-tRNA synthetase (MetRS), Zn-domain"/>
    <property type="match status" value="1"/>
</dbReference>
<evidence type="ECO:0000256" key="7">
    <source>
        <dbReference type="ARBA" id="ARBA00022555"/>
    </source>
</evidence>
<keyword evidence="11" id="KW-0862">Zinc</keyword>
<evidence type="ECO:0000256" key="6">
    <source>
        <dbReference type="ARBA" id="ARBA00022490"/>
    </source>
</evidence>
<dbReference type="Pfam" id="PF19303">
    <property type="entry name" value="Anticodon_3"/>
    <property type="match status" value="1"/>
</dbReference>
<dbReference type="InterPro" id="IPR004495">
    <property type="entry name" value="Met-tRNA-synth_bsu_C"/>
</dbReference>
<keyword evidence="15" id="KW-0030">Aminoacyl-tRNA synthetase</keyword>
<dbReference type="InterPro" id="IPR012340">
    <property type="entry name" value="NA-bd_OB-fold"/>
</dbReference>
<dbReference type="CDD" id="cd00814">
    <property type="entry name" value="MetRS_core"/>
    <property type="match status" value="1"/>
</dbReference>
<dbReference type="Gene3D" id="2.20.28.20">
    <property type="entry name" value="Methionyl-tRNA synthetase, Zn-domain"/>
    <property type="match status" value="1"/>
</dbReference>
<dbReference type="HAMAP" id="MF_00098">
    <property type="entry name" value="Met_tRNA_synth_type1"/>
    <property type="match status" value="1"/>
</dbReference>
<evidence type="ECO:0000256" key="9">
    <source>
        <dbReference type="ARBA" id="ARBA00022723"/>
    </source>
</evidence>
<evidence type="ECO:0000256" key="3">
    <source>
        <dbReference type="ARBA" id="ARBA00011738"/>
    </source>
</evidence>
<evidence type="ECO:0000256" key="10">
    <source>
        <dbReference type="ARBA" id="ARBA00022741"/>
    </source>
</evidence>
<dbReference type="InterPro" id="IPR033911">
    <property type="entry name" value="MetRS_core"/>
</dbReference>
<dbReference type="InterPro" id="IPR001412">
    <property type="entry name" value="aa-tRNA-synth_I_CS"/>
</dbReference>
<dbReference type="Gene3D" id="3.40.50.620">
    <property type="entry name" value="HUPs"/>
    <property type="match status" value="1"/>
</dbReference>
<keyword evidence="8 19" id="KW-0436">Ligase</keyword>
<evidence type="ECO:0000256" key="12">
    <source>
        <dbReference type="ARBA" id="ARBA00022840"/>
    </source>
</evidence>
<feature type="domain" description="TRNA-binding" evidence="18">
    <location>
        <begin position="606"/>
        <end position="708"/>
    </location>
</feature>
<evidence type="ECO:0000256" key="17">
    <source>
        <dbReference type="ARBA" id="ARBA00047364"/>
    </source>
</evidence>
<dbReference type="EMBL" id="VSSQ01000187">
    <property type="protein sequence ID" value="MPL84268.1"/>
    <property type="molecule type" value="Genomic_DNA"/>
</dbReference>
<dbReference type="EC" id="6.1.1.10" evidence="4"/>
<evidence type="ECO:0000256" key="11">
    <source>
        <dbReference type="ARBA" id="ARBA00022833"/>
    </source>
</evidence>
<dbReference type="NCBIfam" id="TIGR00398">
    <property type="entry name" value="metG"/>
    <property type="match status" value="1"/>
</dbReference>
<dbReference type="SUPFAM" id="SSF52374">
    <property type="entry name" value="Nucleotidylyl transferase"/>
    <property type="match status" value="1"/>
</dbReference>
<dbReference type="Pfam" id="PF09334">
    <property type="entry name" value="tRNA-synt_1g"/>
    <property type="match status" value="1"/>
</dbReference>
<comment type="function">
    <text evidence="1">Is required not only for elongation of protein synthesis but also for the initiation of all mRNA translation through initiator tRNA(fMet) aminoacylation.</text>
</comment>
<dbReference type="InterPro" id="IPR023458">
    <property type="entry name" value="Met-tRNA_ligase_1"/>
</dbReference>
<dbReference type="PROSITE" id="PS50886">
    <property type="entry name" value="TRBD"/>
    <property type="match status" value="1"/>
</dbReference>
<evidence type="ECO:0000313" key="19">
    <source>
        <dbReference type="EMBL" id="MPL84268.1"/>
    </source>
</evidence>
<comment type="caution">
    <text evidence="19">The sequence shown here is derived from an EMBL/GenBank/DDBJ whole genome shotgun (WGS) entry which is preliminary data.</text>
</comment>
<keyword evidence="12" id="KW-0067">ATP-binding</keyword>
<comment type="catalytic activity">
    <reaction evidence="17">
        <text>tRNA(Met) + L-methionine + ATP = L-methionyl-tRNA(Met) + AMP + diphosphate</text>
        <dbReference type="Rhea" id="RHEA:13481"/>
        <dbReference type="Rhea" id="RHEA-COMP:9667"/>
        <dbReference type="Rhea" id="RHEA-COMP:9698"/>
        <dbReference type="ChEBI" id="CHEBI:30616"/>
        <dbReference type="ChEBI" id="CHEBI:33019"/>
        <dbReference type="ChEBI" id="CHEBI:57844"/>
        <dbReference type="ChEBI" id="CHEBI:78442"/>
        <dbReference type="ChEBI" id="CHEBI:78530"/>
        <dbReference type="ChEBI" id="CHEBI:456215"/>
        <dbReference type="EC" id="6.1.1.10"/>
    </reaction>
</comment>
<dbReference type="InterPro" id="IPR014729">
    <property type="entry name" value="Rossmann-like_a/b/a_fold"/>
</dbReference>
<evidence type="ECO:0000256" key="15">
    <source>
        <dbReference type="ARBA" id="ARBA00023146"/>
    </source>
</evidence>
<evidence type="ECO:0000256" key="13">
    <source>
        <dbReference type="ARBA" id="ARBA00022884"/>
    </source>
</evidence>
<dbReference type="InterPro" id="IPR014758">
    <property type="entry name" value="Met-tRNA_synth"/>
</dbReference>
<dbReference type="PANTHER" id="PTHR45765:SF1">
    <property type="entry name" value="METHIONINE--TRNA LIGASE, CYTOPLASMIC"/>
    <property type="match status" value="1"/>
</dbReference>
<dbReference type="Gene3D" id="2.40.50.140">
    <property type="entry name" value="Nucleic acid-binding proteins"/>
    <property type="match status" value="1"/>
</dbReference>
<dbReference type="GO" id="GO:0000049">
    <property type="term" value="F:tRNA binding"/>
    <property type="evidence" value="ECO:0007669"/>
    <property type="project" value="UniProtKB-KW"/>
</dbReference>
<comment type="subcellular location">
    <subcellularLocation>
        <location evidence="2">Cytoplasm</location>
    </subcellularLocation>
</comment>
<evidence type="ECO:0000256" key="16">
    <source>
        <dbReference type="ARBA" id="ARBA00030904"/>
    </source>
</evidence>
<evidence type="ECO:0000256" key="4">
    <source>
        <dbReference type="ARBA" id="ARBA00012838"/>
    </source>
</evidence>
<dbReference type="SUPFAM" id="SSF47323">
    <property type="entry name" value="Anticodon-binding domain of a subclass of class I aminoacyl-tRNA synthetases"/>
    <property type="match status" value="1"/>
</dbReference>
<keyword evidence="7" id="KW-0820">tRNA-binding</keyword>
<dbReference type="GO" id="GO:0005524">
    <property type="term" value="F:ATP binding"/>
    <property type="evidence" value="ECO:0007669"/>
    <property type="project" value="UniProtKB-KW"/>
</dbReference>
<dbReference type="FunFam" id="2.20.28.20:FF:000001">
    <property type="entry name" value="Methionine--tRNA ligase"/>
    <property type="match status" value="1"/>
</dbReference>
<dbReference type="PROSITE" id="PS00178">
    <property type="entry name" value="AA_TRNA_LIGASE_I"/>
    <property type="match status" value="1"/>
</dbReference>
<dbReference type="CDD" id="cd07957">
    <property type="entry name" value="Anticodon_Ia_Met"/>
    <property type="match status" value="1"/>
</dbReference>
<dbReference type="SUPFAM" id="SSF50249">
    <property type="entry name" value="Nucleic acid-binding proteins"/>
    <property type="match status" value="1"/>
</dbReference>
<dbReference type="FunFam" id="1.10.730.10:FF:000030">
    <property type="entry name" value="Methionine--tRNA ligase"/>
    <property type="match status" value="1"/>
</dbReference>
<evidence type="ECO:0000256" key="1">
    <source>
        <dbReference type="ARBA" id="ARBA00003314"/>
    </source>
</evidence>
<dbReference type="InterPro" id="IPR041872">
    <property type="entry name" value="Anticodon_Met"/>
</dbReference>
<reference evidence="19" key="1">
    <citation type="submission" date="2019-08" db="EMBL/GenBank/DDBJ databases">
        <authorList>
            <person name="Kucharzyk K."/>
            <person name="Murdoch R.W."/>
            <person name="Higgins S."/>
            <person name="Loffler F."/>
        </authorList>
    </citation>
    <scope>NUCLEOTIDE SEQUENCE</scope>
</reference>
<dbReference type="GO" id="GO:0046872">
    <property type="term" value="F:metal ion binding"/>
    <property type="evidence" value="ECO:0007669"/>
    <property type="project" value="UniProtKB-KW"/>
</dbReference>
<keyword evidence="14" id="KW-0648">Protein biosynthesis</keyword>
<proteinExistence type="inferred from homology"/>
<keyword evidence="9" id="KW-0479">Metal-binding</keyword>
<evidence type="ECO:0000256" key="5">
    <source>
        <dbReference type="ARBA" id="ARBA00018753"/>
    </source>
</evidence>
<dbReference type="Gene3D" id="1.10.730.10">
    <property type="entry name" value="Isoleucyl-tRNA Synthetase, Domain 1"/>
    <property type="match status" value="1"/>
</dbReference>
<dbReference type="InterPro" id="IPR029038">
    <property type="entry name" value="MetRS_Zn"/>
</dbReference>
<evidence type="ECO:0000256" key="2">
    <source>
        <dbReference type="ARBA" id="ARBA00004496"/>
    </source>
</evidence>
<dbReference type="NCBIfam" id="NF001100">
    <property type="entry name" value="PRK00133.1"/>
    <property type="match status" value="1"/>
</dbReference>
<sequence>MHCSYVNKALNHPLSPNFFVNLPPVKNSNMKEFKRTTVTSALPYANGPVHIGHLAGVYVPADIYVRYLRLKGEEVLFVGGSDEHGVPITIKAKKEGVTPQDIVDRYHAIIKKSFEDFGISFDVYSRTTSSTHKELASDIFKTIYEKGGFIEQSSEQYYDEKAQQFLADRYITGKCPHCGNENAYGDQCESCGTSLNPTDLINPKSAISGSTPVMRETKHWYLPLDQHEAWLRKWILEDHKEWKPNVYGQCKSWLDMGLQPRAVSRDLDWGIPVPVEGAEGKVLYVWFDAPIGYISNTKELLPDSWEKWWKEEDTRLLHFIGKDNIVFHCIVFPAMLKAEGSYILPENVPANEFLNLEGDKISTSRNWAVWLHEYLEEFPGKQDVLRYVLTANAPETKDNDFTWKDFQARNNSELVAIYGNFINRALVLTHKYFDGKVPALGELTDYDKQTLDEFVHVKTDVEKLLDNFRFRDAQKEAMNLARIGNKYLADTEPWKVAKTDMERVATIMHLSLQIAANLAIAFEPFLPFSSEKLRSMLNLKSFDWKELGRTDLLKAGDQLETPELLFEKIEDATIETQVQKLLNTKKANEAATWRANPVKENVSFEDFQKMDIRVGTVLDCQKVPKADKLLQFRIADGLEERTILSGIAAYYPNPEELIGTQVCFIANFEPRKLRGIFSEGMILSAEDADGKLVLIQPKINVTNGVEVK</sequence>
<evidence type="ECO:0000259" key="18">
    <source>
        <dbReference type="PROSITE" id="PS50886"/>
    </source>
</evidence>
<dbReference type="PRINTS" id="PR01041">
    <property type="entry name" value="TRNASYNTHMET"/>
</dbReference>
<keyword evidence="10" id="KW-0547">Nucleotide-binding</keyword>
<keyword evidence="6" id="KW-0963">Cytoplasm</keyword>
<evidence type="ECO:0000256" key="14">
    <source>
        <dbReference type="ARBA" id="ARBA00022917"/>
    </source>
</evidence>
<keyword evidence="13" id="KW-0694">RNA-binding</keyword>
<dbReference type="GO" id="GO:0006431">
    <property type="term" value="P:methionyl-tRNA aminoacylation"/>
    <property type="evidence" value="ECO:0007669"/>
    <property type="project" value="InterPro"/>
</dbReference>
<dbReference type="InterPro" id="IPR009080">
    <property type="entry name" value="tRNAsynth_Ia_anticodon-bd"/>
</dbReference>
<dbReference type="CDD" id="cd02800">
    <property type="entry name" value="tRNA_bind_EcMetRS_like"/>
    <property type="match status" value="1"/>
</dbReference>
<dbReference type="AlphaFoldDB" id="A0A644UYW0"/>
<dbReference type="InterPro" id="IPR015413">
    <property type="entry name" value="Methionyl/Leucyl_tRNA_Synth"/>
</dbReference>
<dbReference type="GO" id="GO:0004825">
    <property type="term" value="F:methionine-tRNA ligase activity"/>
    <property type="evidence" value="ECO:0007669"/>
    <property type="project" value="UniProtKB-EC"/>
</dbReference>
<accession>A0A644UYW0</accession>
<dbReference type="FunFam" id="2.40.50.140:FF:000042">
    <property type="entry name" value="Methionine--tRNA ligase"/>
    <property type="match status" value="1"/>
</dbReference>
<dbReference type="InterPro" id="IPR002547">
    <property type="entry name" value="tRNA-bd_dom"/>
</dbReference>
<comment type="subunit">
    <text evidence="3">Homodimer.</text>
</comment>